<keyword evidence="7 10" id="KW-0072">Autophagy</keyword>
<dbReference type="VEuPathDB" id="TrichDB:TVAG_283090"/>
<gene>
    <name evidence="11" type="ORF">TVAG_283090</name>
</gene>
<evidence type="ECO:0000256" key="8">
    <source>
        <dbReference type="ARBA" id="ARBA00023055"/>
    </source>
</evidence>
<evidence type="ECO:0000256" key="5">
    <source>
        <dbReference type="ARBA" id="ARBA00022692"/>
    </source>
</evidence>
<dbReference type="EMBL" id="DS113192">
    <property type="protein sequence ID" value="EAY21139.1"/>
    <property type="molecule type" value="Genomic_DNA"/>
</dbReference>
<dbReference type="eggNOG" id="KOG2173">
    <property type="taxonomic scope" value="Eukaryota"/>
</dbReference>
<evidence type="ECO:0000256" key="4">
    <source>
        <dbReference type="ARBA" id="ARBA00022448"/>
    </source>
</evidence>
<proteinExistence type="inferred from homology"/>
<feature type="transmembrane region" description="Helical" evidence="10">
    <location>
        <begin position="75"/>
        <end position="97"/>
    </location>
</feature>
<dbReference type="VEuPathDB" id="TrichDB:TVAGG3_0577720"/>
<comment type="function">
    <text evidence="10">Phospholipid scramblase involved in autophagy. Cycles between the preautophagosomal structure/phagophore assembly site (PAS) and the cytoplasmic vesicle pool and supplies membrane for the growing autophagosome. Lipid scramblase activity plays a key role in preautophagosomal structure/phagophore assembly by distributing the phospholipids that arrive through ATG2 from the cytoplasmic to the luminal leaflet of the bilayer, thereby driving autophagosomal membrane expansion.</text>
</comment>
<evidence type="ECO:0000256" key="3">
    <source>
        <dbReference type="ARBA" id="ARBA00018074"/>
    </source>
</evidence>
<dbReference type="OrthoDB" id="2020634at2759"/>
<dbReference type="GO" id="GO:0034497">
    <property type="term" value="P:protein localization to phagophore assembly site"/>
    <property type="evidence" value="ECO:0000318"/>
    <property type="project" value="GO_Central"/>
</dbReference>
<dbReference type="GO" id="GO:0034045">
    <property type="term" value="C:phagophore assembly site membrane"/>
    <property type="evidence" value="ECO:0007669"/>
    <property type="project" value="UniProtKB-SubCell"/>
</dbReference>
<dbReference type="GO" id="GO:0034727">
    <property type="term" value="P:piecemeal microautophagy of the nucleus"/>
    <property type="evidence" value="ECO:0000318"/>
    <property type="project" value="GO_Central"/>
</dbReference>
<dbReference type="InParanoid" id="A2DEL2"/>
<evidence type="ECO:0000256" key="7">
    <source>
        <dbReference type="ARBA" id="ARBA00023006"/>
    </source>
</evidence>
<feature type="transmembrane region" description="Helical" evidence="10">
    <location>
        <begin position="414"/>
        <end position="436"/>
    </location>
</feature>
<name>A2DEL2_TRIV3</name>
<dbReference type="SMR" id="A2DEL2"/>
<reference evidence="11" key="2">
    <citation type="journal article" date="2007" name="Science">
        <title>Draft genome sequence of the sexually transmitted pathogen Trichomonas vaginalis.</title>
        <authorList>
            <person name="Carlton J.M."/>
            <person name="Hirt R.P."/>
            <person name="Silva J.C."/>
            <person name="Delcher A.L."/>
            <person name="Schatz M."/>
            <person name="Zhao Q."/>
            <person name="Wortman J.R."/>
            <person name="Bidwell S.L."/>
            <person name="Alsmark U.C.M."/>
            <person name="Besteiro S."/>
            <person name="Sicheritz-Ponten T."/>
            <person name="Noel C.J."/>
            <person name="Dacks J.B."/>
            <person name="Foster P.G."/>
            <person name="Simillion C."/>
            <person name="Van de Peer Y."/>
            <person name="Miranda-Saavedra D."/>
            <person name="Barton G.J."/>
            <person name="Westrop G.D."/>
            <person name="Mueller S."/>
            <person name="Dessi D."/>
            <person name="Fiori P.L."/>
            <person name="Ren Q."/>
            <person name="Paulsen I."/>
            <person name="Zhang H."/>
            <person name="Bastida-Corcuera F.D."/>
            <person name="Simoes-Barbosa A."/>
            <person name="Brown M.T."/>
            <person name="Hayes R.D."/>
            <person name="Mukherjee M."/>
            <person name="Okumura C.Y."/>
            <person name="Schneider R."/>
            <person name="Smith A.J."/>
            <person name="Vanacova S."/>
            <person name="Villalvazo M."/>
            <person name="Haas B.J."/>
            <person name="Pertea M."/>
            <person name="Feldblyum T.V."/>
            <person name="Utterback T.R."/>
            <person name="Shu C.L."/>
            <person name="Osoegawa K."/>
            <person name="de Jong P.J."/>
            <person name="Hrdy I."/>
            <person name="Horvathova L."/>
            <person name="Zubacova Z."/>
            <person name="Dolezal P."/>
            <person name="Malik S.B."/>
            <person name="Logsdon J.M. Jr."/>
            <person name="Henze K."/>
            <person name="Gupta A."/>
            <person name="Wang C.C."/>
            <person name="Dunne R.L."/>
            <person name="Upcroft J.A."/>
            <person name="Upcroft P."/>
            <person name="White O."/>
            <person name="Salzberg S.L."/>
            <person name="Tang P."/>
            <person name="Chiu C.-H."/>
            <person name="Lee Y.-S."/>
            <person name="Embley T.M."/>
            <person name="Coombs G.H."/>
            <person name="Mottram J.C."/>
            <person name="Tachezy J."/>
            <person name="Fraser-Liggett C.M."/>
            <person name="Johnson P.J."/>
        </authorList>
    </citation>
    <scope>NUCLEOTIDE SEQUENCE [LARGE SCALE GENOMIC DNA]</scope>
    <source>
        <strain evidence="11">G3</strain>
    </source>
</reference>
<feature type="transmembrane region" description="Helical" evidence="10">
    <location>
        <begin position="316"/>
        <end position="343"/>
    </location>
</feature>
<feature type="transmembrane region" description="Helical" evidence="10">
    <location>
        <begin position="228"/>
        <end position="250"/>
    </location>
</feature>
<dbReference type="InterPro" id="IPR007241">
    <property type="entry name" value="Autophagy-rel_prot_9"/>
</dbReference>
<dbReference type="AlphaFoldDB" id="A2DEL2"/>
<keyword evidence="12" id="KW-1185">Reference proteome</keyword>
<sequence length="544" mass="63371">MTFPNVTWRDIYNYYYQRGLKSFIINSISNIVIGLFIAFSPVLLFRCIDISKINTTTKISDVIRPFSEGWKRSNLFIECCVVIFSIYVLIQILQFAYTLPTFIRIWKYFKETLEIKDVDLYVLDWIEILDAIAQKDSTVRISSLEIAQEILRMENYITAFVTDPELLTWKLPYMNQACHFPMTRFFFYIFQISLNGTVMDSTGASIVSDVPDIRLPQVRDSLSKRFKVIGFILFLISPFYLAFQALYLIFHYFQSVKSSPSSLSMRRWSPEAKWAIREYNELPHLFNERLQRADYFSNLYIEQFPPDAMQTVYKTVCFLCGSFIAYFIFIGLFSDVSIVFGALIGQKSIVWVMALLATIYSIFNGLIKKKKKSKDSLELYEEIRKFIHYDFTDENHNALSWEAQSKFTEFFQPLWLHIVIELCGCIINPVVFTFVLPLHSEKIIDFVRKNSVRNENIGCICRFSNFEDVINGGNVAQNGKIKRSISNFKLYGQQSIRKDQPNLIQFDADEMQALVDSNQPAATLMEPSLTDVRSMLPPPSYPRF</sequence>
<dbReference type="Proteomes" id="UP000001542">
    <property type="component" value="Unassembled WGS sequence"/>
</dbReference>
<dbReference type="RefSeq" id="XP_001582125.1">
    <property type="nucleotide sequence ID" value="XM_001582075.1"/>
</dbReference>
<evidence type="ECO:0000256" key="2">
    <source>
        <dbReference type="ARBA" id="ARBA00006185"/>
    </source>
</evidence>
<evidence type="ECO:0000256" key="9">
    <source>
        <dbReference type="ARBA" id="ARBA00023136"/>
    </source>
</evidence>
<feature type="transmembrane region" description="Helical" evidence="10">
    <location>
        <begin position="23"/>
        <end position="45"/>
    </location>
</feature>
<dbReference type="GO" id="GO:0005776">
    <property type="term" value="C:autophagosome"/>
    <property type="evidence" value="ECO:0000318"/>
    <property type="project" value="GO_Central"/>
</dbReference>
<protein>
    <recommendedName>
        <fullName evidence="3 10">Autophagy-related protein 9</fullName>
    </recommendedName>
</protein>
<evidence type="ECO:0000256" key="1">
    <source>
        <dbReference type="ARBA" id="ARBA00004511"/>
    </source>
</evidence>
<organism evidence="11 12">
    <name type="scientific">Trichomonas vaginalis (strain ATCC PRA-98 / G3)</name>
    <dbReference type="NCBI Taxonomy" id="412133"/>
    <lineage>
        <taxon>Eukaryota</taxon>
        <taxon>Metamonada</taxon>
        <taxon>Parabasalia</taxon>
        <taxon>Trichomonadida</taxon>
        <taxon>Trichomonadidae</taxon>
        <taxon>Trichomonas</taxon>
    </lineage>
</organism>
<dbReference type="KEGG" id="tva:5466687"/>
<dbReference type="Pfam" id="PF04109">
    <property type="entry name" value="ATG9"/>
    <property type="match status" value="1"/>
</dbReference>
<evidence type="ECO:0000313" key="12">
    <source>
        <dbReference type="Proteomes" id="UP000001542"/>
    </source>
</evidence>
<dbReference type="GO" id="GO:0000407">
    <property type="term" value="C:phagophore assembly site"/>
    <property type="evidence" value="ECO:0000318"/>
    <property type="project" value="GO_Central"/>
</dbReference>
<evidence type="ECO:0000313" key="11">
    <source>
        <dbReference type="EMBL" id="EAY21139.1"/>
    </source>
</evidence>
<dbReference type="GO" id="GO:0000423">
    <property type="term" value="P:mitophagy"/>
    <property type="evidence" value="ECO:0000318"/>
    <property type="project" value="GO_Central"/>
</dbReference>
<comment type="similarity">
    <text evidence="2 10">Belongs to the ATG9 family.</text>
</comment>
<dbReference type="STRING" id="5722.A2DEL2"/>
<dbReference type="GO" id="GO:0006869">
    <property type="term" value="P:lipid transport"/>
    <property type="evidence" value="ECO:0007669"/>
    <property type="project" value="UniProtKB-KW"/>
</dbReference>
<dbReference type="FunCoup" id="A2DEL2">
    <property type="interactions" value="339"/>
</dbReference>
<comment type="subcellular location">
    <subcellularLocation>
        <location evidence="1 10">Preautophagosomal structure membrane</location>
        <topology evidence="1 10">Multi-pass membrane protein</topology>
    </subcellularLocation>
</comment>
<dbReference type="GO" id="GO:0061709">
    <property type="term" value="P:reticulophagy"/>
    <property type="evidence" value="ECO:0000318"/>
    <property type="project" value="GO_Central"/>
</dbReference>
<evidence type="ECO:0000256" key="10">
    <source>
        <dbReference type="RuleBase" id="RU364027"/>
    </source>
</evidence>
<dbReference type="PANTHER" id="PTHR13038">
    <property type="entry name" value="APG9 AUTOPHAGY 9"/>
    <property type="match status" value="1"/>
</dbReference>
<reference evidence="11" key="1">
    <citation type="submission" date="2006-10" db="EMBL/GenBank/DDBJ databases">
        <authorList>
            <person name="Amadeo P."/>
            <person name="Zhao Q."/>
            <person name="Wortman J."/>
            <person name="Fraser-Liggett C."/>
            <person name="Carlton J."/>
        </authorList>
    </citation>
    <scope>NUCLEOTIDE SEQUENCE</scope>
    <source>
        <strain evidence="11">G3</strain>
    </source>
</reference>
<accession>A2DEL2</accession>
<keyword evidence="8 10" id="KW-0445">Lipid transport</keyword>
<dbReference type="OMA" id="IPTGECV"/>
<keyword evidence="9 10" id="KW-0472">Membrane</keyword>
<feature type="transmembrane region" description="Helical" evidence="10">
    <location>
        <begin position="349"/>
        <end position="367"/>
    </location>
</feature>
<dbReference type="PANTHER" id="PTHR13038:SF10">
    <property type="entry name" value="AUTOPHAGY-RELATED PROTEIN 9"/>
    <property type="match status" value="1"/>
</dbReference>
<keyword evidence="5 10" id="KW-0812">Transmembrane</keyword>
<keyword evidence="4 10" id="KW-0813">Transport</keyword>
<keyword evidence="6 10" id="KW-1133">Transmembrane helix</keyword>
<evidence type="ECO:0000256" key="6">
    <source>
        <dbReference type="ARBA" id="ARBA00022989"/>
    </source>
</evidence>